<keyword evidence="4" id="KW-0663">Pyridoxal phosphate</keyword>
<dbReference type="Gene3D" id="3.40.50.1100">
    <property type="match status" value="2"/>
</dbReference>
<dbReference type="NCBIfam" id="NF007989">
    <property type="entry name" value="PRK10717.1"/>
    <property type="match status" value="1"/>
</dbReference>
<sequence length="367" mass="38831">MDRGRATGAQSRGQTGSFRGAAFPCLASTYRLRYAGGMLLQKDSLALIGNTPMVRLAGPSEATGCDIYAKCEFANPGASVKDRAALFIVNDAEEKGLLKPGGTIVEGTAGNTGIGLALVANAKGYKSIIVMPETQSREKMDTLRALGAELVTVPAAPYSNPGHFVHTSRRLAEETEGAIWANQFDNIANRKAHIVGTAEEIWTQMEGRIDGFICAAGTGGTIAGVGLGLKAHDENIVIGLADPHGAALYNYYAHGELKAEGNSVAEGIGQGRITANLEGAPIDTQFRISDEEGLEWVRRLLAEEGLCLGLSSGINVAGAVALAKQLGPGKKIVTILCDTGFRYLSTLYNRQWLESKGLTIFPWLAHN</sequence>
<dbReference type="SUPFAM" id="SSF53686">
    <property type="entry name" value="Tryptophan synthase beta subunit-like PLP-dependent enzymes"/>
    <property type="match status" value="1"/>
</dbReference>
<evidence type="ECO:0000313" key="9">
    <source>
        <dbReference type="Proteomes" id="UP000028534"/>
    </source>
</evidence>
<evidence type="ECO:0000256" key="5">
    <source>
        <dbReference type="ARBA" id="ARBA00022946"/>
    </source>
</evidence>
<feature type="domain" description="Tryptophan synthase beta chain-like PALP" evidence="7">
    <location>
        <begin position="47"/>
        <end position="338"/>
    </location>
</feature>
<keyword evidence="3" id="KW-0808">Transferase</keyword>
<dbReference type="eggNOG" id="COG0031">
    <property type="taxonomic scope" value="Bacteria"/>
</dbReference>
<comment type="cofactor">
    <cofactor evidence="1">
        <name>pyridoxal 5'-phosphate</name>
        <dbReference type="ChEBI" id="CHEBI:597326"/>
    </cofactor>
</comment>
<dbReference type="PATRIC" id="fig|13690.10.peg.837"/>
<reference evidence="8 9" key="1">
    <citation type="submission" date="2014-03" db="EMBL/GenBank/DDBJ databases">
        <title>Genome sequence of Sphingobium yanoikuyae B1.</title>
        <authorList>
            <person name="Gan H.M."/>
            <person name="Gan H.Y."/>
            <person name="Savka M.A."/>
        </authorList>
    </citation>
    <scope>NUCLEOTIDE SEQUENCE [LARGE SCALE GENOMIC DNA]</scope>
    <source>
        <strain evidence="8 9">B1</strain>
    </source>
</reference>
<dbReference type="GO" id="GO:0006535">
    <property type="term" value="P:cysteine biosynthetic process from serine"/>
    <property type="evidence" value="ECO:0007669"/>
    <property type="project" value="InterPro"/>
</dbReference>
<evidence type="ECO:0000256" key="4">
    <source>
        <dbReference type="ARBA" id="ARBA00022898"/>
    </source>
</evidence>
<organism evidence="8 9">
    <name type="scientific">Sphingobium yanoikuyae</name>
    <name type="common">Sphingomonas yanoikuyae</name>
    <dbReference type="NCBI Taxonomy" id="13690"/>
    <lineage>
        <taxon>Bacteria</taxon>
        <taxon>Pseudomonadati</taxon>
        <taxon>Pseudomonadota</taxon>
        <taxon>Alphaproteobacteria</taxon>
        <taxon>Sphingomonadales</taxon>
        <taxon>Sphingomonadaceae</taxon>
        <taxon>Sphingobium</taxon>
    </lineage>
</organism>
<keyword evidence="5" id="KW-0809">Transit peptide</keyword>
<comment type="pathway">
    <text evidence="6">Amino-acid biosynthesis.</text>
</comment>
<dbReference type="FunFam" id="3.40.50.1100:FF:000011">
    <property type="entry name" value="Cysteine synthase (o-acetylserine)"/>
    <property type="match status" value="1"/>
</dbReference>
<evidence type="ECO:0000256" key="3">
    <source>
        <dbReference type="ARBA" id="ARBA00022679"/>
    </source>
</evidence>
<proteinExistence type="predicted"/>
<evidence type="ECO:0000256" key="2">
    <source>
        <dbReference type="ARBA" id="ARBA00022605"/>
    </source>
</evidence>
<accession>A0A084ES26</accession>
<evidence type="ECO:0000256" key="6">
    <source>
        <dbReference type="ARBA" id="ARBA00029440"/>
    </source>
</evidence>
<dbReference type="Pfam" id="PF00291">
    <property type="entry name" value="PALP"/>
    <property type="match status" value="1"/>
</dbReference>
<dbReference type="PANTHER" id="PTHR10314">
    <property type="entry name" value="CYSTATHIONINE BETA-SYNTHASE"/>
    <property type="match status" value="1"/>
</dbReference>
<dbReference type="Proteomes" id="UP000028534">
    <property type="component" value="Unassembled WGS sequence"/>
</dbReference>
<keyword evidence="2" id="KW-0028">Amino-acid biosynthesis</keyword>
<dbReference type="CDD" id="cd01561">
    <property type="entry name" value="CBS_like"/>
    <property type="match status" value="1"/>
</dbReference>
<dbReference type="InterPro" id="IPR001216">
    <property type="entry name" value="P-phosphate_BS"/>
</dbReference>
<name>A0A084ES26_SPHYA</name>
<comment type="caution">
    <text evidence="8">The sequence shown here is derived from an EMBL/GenBank/DDBJ whole genome shotgun (WGS) entry which is preliminary data.</text>
</comment>
<dbReference type="EMBL" id="JGVR01000003">
    <property type="protein sequence ID" value="KEZ20768.1"/>
    <property type="molecule type" value="Genomic_DNA"/>
</dbReference>
<evidence type="ECO:0000256" key="1">
    <source>
        <dbReference type="ARBA" id="ARBA00001933"/>
    </source>
</evidence>
<dbReference type="GO" id="GO:0016765">
    <property type="term" value="F:transferase activity, transferring alkyl or aryl (other than methyl) groups"/>
    <property type="evidence" value="ECO:0007669"/>
    <property type="project" value="UniProtKB-ARBA"/>
</dbReference>
<protein>
    <submittedName>
        <fullName evidence="8">Cysteine synthase</fullName>
    </submittedName>
</protein>
<dbReference type="STRING" id="13690.AX777_02030"/>
<dbReference type="AlphaFoldDB" id="A0A084ES26"/>
<evidence type="ECO:0000313" key="8">
    <source>
        <dbReference type="EMBL" id="KEZ20768.1"/>
    </source>
</evidence>
<dbReference type="InterPro" id="IPR036052">
    <property type="entry name" value="TrpB-like_PALP_sf"/>
</dbReference>
<dbReference type="PROSITE" id="PS00901">
    <property type="entry name" value="CYS_SYNTHASE"/>
    <property type="match status" value="1"/>
</dbReference>
<dbReference type="InterPro" id="IPR001926">
    <property type="entry name" value="TrpB-like_PALP"/>
</dbReference>
<dbReference type="InterPro" id="IPR050214">
    <property type="entry name" value="Cys_Synth/Cystath_Beta-Synth"/>
</dbReference>
<gene>
    <name evidence="8" type="ORF">CP98_00809</name>
</gene>
<evidence type="ECO:0000259" key="7">
    <source>
        <dbReference type="Pfam" id="PF00291"/>
    </source>
</evidence>